<dbReference type="Proteomes" id="UP001597169">
    <property type="component" value="Unassembled WGS sequence"/>
</dbReference>
<keyword evidence="2" id="KW-1185">Reference proteome</keyword>
<dbReference type="CDD" id="cd20698">
    <property type="entry name" value="CdiI_Kp-like"/>
    <property type="match status" value="1"/>
</dbReference>
<evidence type="ECO:0000313" key="2">
    <source>
        <dbReference type="Proteomes" id="UP001597169"/>
    </source>
</evidence>
<organism evidence="1 2">
    <name type="scientific">Paenibacillus provencensis</name>
    <dbReference type="NCBI Taxonomy" id="441151"/>
    <lineage>
        <taxon>Bacteria</taxon>
        <taxon>Bacillati</taxon>
        <taxon>Bacillota</taxon>
        <taxon>Bacilli</taxon>
        <taxon>Bacillales</taxon>
        <taxon>Paenibacillaceae</taxon>
        <taxon>Paenibacillus</taxon>
    </lineage>
</organism>
<accession>A0ABW3PXS4</accession>
<sequence>MIIRVEKEQENKIMEPFPQEHELMELFESEPTKLDEEVPFFYNNNTYKLCRPNGELYFEIEPSHRWSRVVWKQGTASLVDLTLENIKGIDIEKRSGMEFMNFYFDEEQGVRTLLLKTKPAISVIWGTLSD</sequence>
<evidence type="ECO:0000313" key="1">
    <source>
        <dbReference type="EMBL" id="MFD1129092.1"/>
    </source>
</evidence>
<dbReference type="RefSeq" id="WP_251582026.1">
    <property type="nucleotide sequence ID" value="NZ_JBHTKX010000001.1"/>
</dbReference>
<name>A0ABW3PXS4_9BACL</name>
<protein>
    <submittedName>
        <fullName evidence="1">Uncharacterized protein</fullName>
    </submittedName>
</protein>
<proteinExistence type="predicted"/>
<gene>
    <name evidence="1" type="ORF">ACFQ3J_12995</name>
</gene>
<dbReference type="EMBL" id="JBHTKX010000001">
    <property type="protein sequence ID" value="MFD1129092.1"/>
    <property type="molecule type" value="Genomic_DNA"/>
</dbReference>
<reference evidence="2" key="1">
    <citation type="journal article" date="2019" name="Int. J. Syst. Evol. Microbiol.">
        <title>The Global Catalogue of Microorganisms (GCM) 10K type strain sequencing project: providing services to taxonomists for standard genome sequencing and annotation.</title>
        <authorList>
            <consortium name="The Broad Institute Genomics Platform"/>
            <consortium name="The Broad Institute Genome Sequencing Center for Infectious Disease"/>
            <person name="Wu L."/>
            <person name="Ma J."/>
        </authorList>
    </citation>
    <scope>NUCLEOTIDE SEQUENCE [LARGE SCALE GENOMIC DNA]</scope>
    <source>
        <strain evidence="2">CCUG 53519</strain>
    </source>
</reference>
<comment type="caution">
    <text evidence="1">The sequence shown here is derived from an EMBL/GenBank/DDBJ whole genome shotgun (WGS) entry which is preliminary data.</text>
</comment>